<dbReference type="Pfam" id="PF00270">
    <property type="entry name" value="DEAD"/>
    <property type="match status" value="1"/>
</dbReference>
<evidence type="ECO:0000256" key="4">
    <source>
        <dbReference type="ARBA" id="ARBA00022763"/>
    </source>
</evidence>
<dbReference type="PANTHER" id="PTHR47964:SF1">
    <property type="entry name" value="ATP-DEPENDENT DNA HELICASE HOMOLOG RECG, CHLOROPLASTIC"/>
    <property type="match status" value="1"/>
</dbReference>
<dbReference type="GO" id="GO:0016787">
    <property type="term" value="F:hydrolase activity"/>
    <property type="evidence" value="ECO:0007669"/>
    <property type="project" value="UniProtKB-KW"/>
</dbReference>
<dbReference type="PROSITE" id="PS51192">
    <property type="entry name" value="HELICASE_ATP_BIND_1"/>
    <property type="match status" value="1"/>
</dbReference>
<dbReference type="GO" id="GO:0000716">
    <property type="term" value="P:transcription-coupled nucleotide-excision repair, DNA damage recognition"/>
    <property type="evidence" value="ECO:0007669"/>
    <property type="project" value="UniProtKB-UniRule"/>
</dbReference>
<accession>A0A2U3QK32</accession>
<comment type="similarity">
    <text evidence="11 13">In the C-terminal section; belongs to the helicase family. RecG subfamily.</text>
</comment>
<dbReference type="NCBIfam" id="TIGR00580">
    <property type="entry name" value="mfd"/>
    <property type="match status" value="1"/>
</dbReference>
<dbReference type="HAMAP" id="MF_00969">
    <property type="entry name" value="TRCF"/>
    <property type="match status" value="1"/>
</dbReference>
<dbReference type="Gene3D" id="3.40.50.11140">
    <property type="match status" value="1"/>
</dbReference>
<dbReference type="GO" id="GO:0006355">
    <property type="term" value="P:regulation of DNA-templated transcription"/>
    <property type="evidence" value="ECO:0007669"/>
    <property type="project" value="UniProtKB-UniRule"/>
</dbReference>
<evidence type="ECO:0000256" key="1">
    <source>
        <dbReference type="ARBA" id="ARBA00004496"/>
    </source>
</evidence>
<evidence type="ECO:0000256" key="13">
    <source>
        <dbReference type="HAMAP-Rule" id="MF_00969"/>
    </source>
</evidence>
<evidence type="ECO:0000256" key="9">
    <source>
        <dbReference type="ARBA" id="ARBA00023204"/>
    </source>
</evidence>
<dbReference type="GO" id="GO:0005737">
    <property type="term" value="C:cytoplasm"/>
    <property type="evidence" value="ECO:0007669"/>
    <property type="project" value="UniProtKB-SubCell"/>
</dbReference>
<comment type="similarity">
    <text evidence="10 13">In the N-terminal section; belongs to the UvrB family.</text>
</comment>
<dbReference type="Gene3D" id="3.40.50.300">
    <property type="entry name" value="P-loop containing nucleotide triphosphate hydrolases"/>
    <property type="match status" value="2"/>
</dbReference>
<evidence type="ECO:0000313" key="17">
    <source>
        <dbReference type="Proteomes" id="UP000245125"/>
    </source>
</evidence>
<dbReference type="OrthoDB" id="9804325at2"/>
<dbReference type="InterPro" id="IPR041471">
    <property type="entry name" value="UvrB_inter"/>
</dbReference>
<evidence type="ECO:0000256" key="11">
    <source>
        <dbReference type="ARBA" id="ARBA00061399"/>
    </source>
</evidence>
<dbReference type="Gene3D" id="3.90.1150.50">
    <property type="entry name" value="Transcription-repair-coupling factor, D7 domain"/>
    <property type="match status" value="1"/>
</dbReference>
<evidence type="ECO:0000256" key="7">
    <source>
        <dbReference type="ARBA" id="ARBA00022840"/>
    </source>
</evidence>
<keyword evidence="8 13" id="KW-0238">DNA-binding</keyword>
<dbReference type="InterPro" id="IPR027417">
    <property type="entry name" value="P-loop_NTPase"/>
</dbReference>
<dbReference type="InterPro" id="IPR048635">
    <property type="entry name" value="MFD_D3"/>
</dbReference>
<keyword evidence="5 13" id="KW-0378">Hydrolase</keyword>
<dbReference type="GO" id="GO:0003678">
    <property type="term" value="F:DNA helicase activity"/>
    <property type="evidence" value="ECO:0007669"/>
    <property type="project" value="TreeGrafter"/>
</dbReference>
<dbReference type="SUPFAM" id="SSF143517">
    <property type="entry name" value="TRCF domain-like"/>
    <property type="match status" value="1"/>
</dbReference>
<evidence type="ECO:0000313" key="16">
    <source>
        <dbReference type="EMBL" id="SPQ01758.1"/>
    </source>
</evidence>
<dbReference type="InterPro" id="IPR011545">
    <property type="entry name" value="DEAD/DEAH_box_helicase_dom"/>
</dbReference>
<dbReference type="InterPro" id="IPR001650">
    <property type="entry name" value="Helicase_C-like"/>
</dbReference>
<dbReference type="PROSITE" id="PS51194">
    <property type="entry name" value="HELICASE_CTER"/>
    <property type="match status" value="1"/>
</dbReference>
<dbReference type="InterPro" id="IPR047112">
    <property type="entry name" value="RecG/Mfd"/>
</dbReference>
<dbReference type="InterPro" id="IPR036101">
    <property type="entry name" value="CarD-like/TRCF_RID_sf"/>
</dbReference>
<protein>
    <recommendedName>
        <fullName evidence="12 13">Transcription-repair-coupling factor</fullName>
        <shortName evidence="13">TRCF</shortName>
        <ecNumber evidence="13">3.6.4.-</ecNumber>
    </recommendedName>
</protein>
<dbReference type="Gene3D" id="2.40.10.170">
    <property type="match status" value="1"/>
</dbReference>
<gene>
    <name evidence="13 16" type="primary">mfd</name>
    <name evidence="16" type="ORF">NBG4_70021</name>
</gene>
<dbReference type="Pfam" id="PF03461">
    <property type="entry name" value="TRCF"/>
    <property type="match status" value="1"/>
</dbReference>
<keyword evidence="4 13" id="KW-0227">DNA damage</keyword>
<evidence type="ECO:0000256" key="3">
    <source>
        <dbReference type="ARBA" id="ARBA00022741"/>
    </source>
</evidence>
<dbReference type="InterPro" id="IPR005118">
    <property type="entry name" value="TRCF_C"/>
</dbReference>
<dbReference type="EC" id="3.6.4.-" evidence="13"/>
<evidence type="ECO:0000256" key="2">
    <source>
        <dbReference type="ARBA" id="ARBA00022490"/>
    </source>
</evidence>
<evidence type="ECO:0000256" key="5">
    <source>
        <dbReference type="ARBA" id="ARBA00022801"/>
    </source>
</evidence>
<dbReference type="PANTHER" id="PTHR47964">
    <property type="entry name" value="ATP-DEPENDENT DNA HELICASE HOMOLOG RECG, CHLOROPLASTIC"/>
    <property type="match status" value="1"/>
</dbReference>
<evidence type="ECO:0000256" key="6">
    <source>
        <dbReference type="ARBA" id="ARBA00022806"/>
    </source>
</evidence>
<dbReference type="Gene3D" id="3.40.50.11180">
    <property type="match status" value="1"/>
</dbReference>
<comment type="subcellular location">
    <subcellularLocation>
        <location evidence="1 13">Cytoplasm</location>
    </subcellularLocation>
</comment>
<dbReference type="InterPro" id="IPR003711">
    <property type="entry name" value="CarD-like/TRCF_RID"/>
</dbReference>
<reference evidence="17" key="1">
    <citation type="submission" date="2018-03" db="EMBL/GenBank/DDBJ databases">
        <authorList>
            <person name="Zecchin S."/>
        </authorList>
    </citation>
    <scope>NUCLEOTIDE SEQUENCE [LARGE SCALE GENOMIC DNA]</scope>
</reference>
<dbReference type="SMART" id="SM00982">
    <property type="entry name" value="TRCF"/>
    <property type="match status" value="1"/>
</dbReference>
<dbReference type="InterPro" id="IPR004576">
    <property type="entry name" value="Mfd"/>
</dbReference>
<organism evidence="16 17">
    <name type="scientific">Candidatus Sulfobium mesophilum</name>
    <dbReference type="NCBI Taxonomy" id="2016548"/>
    <lineage>
        <taxon>Bacteria</taxon>
        <taxon>Pseudomonadati</taxon>
        <taxon>Nitrospirota</taxon>
        <taxon>Nitrospiria</taxon>
        <taxon>Nitrospirales</taxon>
        <taxon>Nitrospiraceae</taxon>
        <taxon>Candidatus Sulfobium</taxon>
    </lineage>
</organism>
<dbReference type="Pfam" id="PF02559">
    <property type="entry name" value="CarD_TRCF_RID"/>
    <property type="match status" value="1"/>
</dbReference>
<evidence type="ECO:0000259" key="15">
    <source>
        <dbReference type="PROSITE" id="PS51194"/>
    </source>
</evidence>
<sequence length="1059" mass="119577">MELLSQIKKVIPNSSPGTCRIYNLTGSSAALLLALQDSPFVAIEQEEAGADTLRKDILFYMEVLGKGGFVRILPSPDGAEAAGKRAELLYELKEMDSVVTSSSNVTSALYDSESLLENMLELRKGATLQRNALEETLLKMGYFKAVMAGEKGEYSRREWIVDVFPPTSENPVRIEFFGEEIDQIRFFDTETQRSVTDLNNILLFPAREPEELRHLGSVLKGRRFFCLYPPASDDPLPENTIYLSRYSFEAEGFFSEEGEDEDSTPVPQMDAGVLSMKGQGILPDERKTLNDLPETLRGLSRNNRVIIVASSAGQSERLRDLFMESDVIAPVVDIREVHDYSGSIAIVVGGLSSGVFLEGLLIITEREIFGGRPAFRSMRKSRVMNLLVSIDDITPGDFIVHRDHGIGRFLGVVREKRDDIELELMLIGYEDGRLYIPVQSIQIISKYRSEEGVLPKVDRLGGKTWEKKKERVRKKVHEMAAKLLALYADRSVARGFNFSSDTDMHREFDSFFAYEETPDQIKAIDDLKKDMESDIPMDRLLCGDVGYGKTEVAIRAAFKAVYDNRQVAVLVPTTILAEQHFRTFRERFSGFPVTIDYISRFKSRKEIEQTLKGIARGEIDIIIGTHGLLSKKVEFARLGLLIIDEEHRFGVGQKEKIKEMSRKIDVLTLTATPIPRTLHMALSGIRNISVIETPPEERLSVKSIVTIFSDRLIREVITSELQRSGQVFFVHNRIWDIYKISRRIQELLPQAVIGIAHGQMPERELEEVMHRFFVGEINVLVSTAIIGSGLDVPRANTIIINMADRIGLADLYQLRGRVGRSNLKGYSYFLAPPEPVLTEEAKKRLQAVQEMSYLGAGFRLALKDLEIRGAGEIFGAEQSGHINEIGFDLYIEMLEKAVAELKGMEIKEEAEPVIELKTAAFIPEEYIEDVTLRLSFYRRIASLKTEGQVFDFESELRDRFGKPPSEVTTLLKIMRIKIVAKALSIVKIQESKGRVRIVFSPDTPVKPEDIFGLHNKKRRPVKFFPDGFELDLKSAEWEKVFEGLYGALEELNEKIGVVA</sequence>
<dbReference type="SUPFAM" id="SSF52540">
    <property type="entry name" value="P-loop containing nucleoside triphosphate hydrolases"/>
    <property type="match status" value="4"/>
</dbReference>
<dbReference type="SUPFAM" id="SSF141259">
    <property type="entry name" value="CarD-like"/>
    <property type="match status" value="1"/>
</dbReference>
<dbReference type="FunFam" id="3.40.50.300:FF:000546">
    <property type="entry name" value="Transcription-repair-coupling factor"/>
    <property type="match status" value="1"/>
</dbReference>
<name>A0A2U3QK32_9BACT</name>
<evidence type="ECO:0000256" key="10">
    <source>
        <dbReference type="ARBA" id="ARBA00061104"/>
    </source>
</evidence>
<dbReference type="Pfam" id="PF21132">
    <property type="entry name" value="MFD_D3"/>
    <property type="match status" value="1"/>
</dbReference>
<keyword evidence="2 13" id="KW-0963">Cytoplasm</keyword>
<dbReference type="InterPro" id="IPR014001">
    <property type="entry name" value="Helicase_ATP-bd"/>
</dbReference>
<evidence type="ECO:0000256" key="12">
    <source>
        <dbReference type="ARBA" id="ARBA00070128"/>
    </source>
</evidence>
<keyword evidence="3 13" id="KW-0547">Nucleotide-binding</keyword>
<keyword evidence="9 13" id="KW-0234">DNA repair</keyword>
<dbReference type="EMBL" id="OUUY01000119">
    <property type="protein sequence ID" value="SPQ01758.1"/>
    <property type="molecule type" value="Genomic_DNA"/>
</dbReference>
<keyword evidence="6" id="KW-0347">Helicase</keyword>
<proteinExistence type="inferred from homology"/>
<feature type="domain" description="Helicase C-terminal" evidence="15">
    <location>
        <begin position="712"/>
        <end position="866"/>
    </location>
</feature>
<dbReference type="Pfam" id="PF17757">
    <property type="entry name" value="UvrB_inter"/>
    <property type="match status" value="1"/>
</dbReference>
<keyword evidence="17" id="KW-1185">Reference proteome</keyword>
<dbReference type="InterPro" id="IPR037235">
    <property type="entry name" value="TRCF-like_C_D7"/>
</dbReference>
<dbReference type="Proteomes" id="UP000245125">
    <property type="component" value="Unassembled WGS sequence"/>
</dbReference>
<feature type="domain" description="Helicase ATP-binding" evidence="14">
    <location>
        <begin position="530"/>
        <end position="691"/>
    </location>
</feature>
<dbReference type="CDD" id="cd17991">
    <property type="entry name" value="DEXHc_TRCF"/>
    <property type="match status" value="1"/>
</dbReference>
<dbReference type="GO" id="GO:0005524">
    <property type="term" value="F:ATP binding"/>
    <property type="evidence" value="ECO:0007669"/>
    <property type="project" value="UniProtKB-UniRule"/>
</dbReference>
<dbReference type="AlphaFoldDB" id="A0A2U3QK32"/>
<keyword evidence="7 13" id="KW-0067">ATP-binding</keyword>
<dbReference type="SMART" id="SM00490">
    <property type="entry name" value="HELICc"/>
    <property type="match status" value="1"/>
</dbReference>
<comment type="function">
    <text evidence="13">Couples transcription and DNA repair by recognizing RNA polymerase (RNAP) stalled at DNA lesions. Mediates ATP-dependent release of RNAP and its truncated transcript from the DNA, and recruitment of nucleotide excision repair machinery to the damaged site.</text>
</comment>
<dbReference type="Gene3D" id="3.30.2060.10">
    <property type="entry name" value="Penicillin-binding protein 1b domain"/>
    <property type="match status" value="1"/>
</dbReference>
<evidence type="ECO:0000256" key="8">
    <source>
        <dbReference type="ARBA" id="ARBA00023125"/>
    </source>
</evidence>
<dbReference type="SMART" id="SM01058">
    <property type="entry name" value="CarD_TRCF"/>
    <property type="match status" value="1"/>
</dbReference>
<dbReference type="SMART" id="SM00487">
    <property type="entry name" value="DEXDc"/>
    <property type="match status" value="1"/>
</dbReference>
<evidence type="ECO:0000259" key="14">
    <source>
        <dbReference type="PROSITE" id="PS51192"/>
    </source>
</evidence>
<dbReference type="GO" id="GO:0003684">
    <property type="term" value="F:damaged DNA binding"/>
    <property type="evidence" value="ECO:0007669"/>
    <property type="project" value="InterPro"/>
</dbReference>
<dbReference type="Pfam" id="PF00271">
    <property type="entry name" value="Helicase_C"/>
    <property type="match status" value="1"/>
</dbReference>